<dbReference type="EC" id="3.1.-.-" evidence="6"/>
<evidence type="ECO:0000256" key="6">
    <source>
        <dbReference type="HAMAP-Rule" id="MF_00265"/>
    </source>
</evidence>
<evidence type="ECO:0000259" key="7">
    <source>
        <dbReference type="Pfam" id="PF01850"/>
    </source>
</evidence>
<reference evidence="8 9" key="1">
    <citation type="journal article" date="2019" name="Int. J. Syst. Evol. Microbiol.">
        <title>The Global Catalogue of Microorganisms (GCM) 10K type strain sequencing project: providing services to taxonomists for standard genome sequencing and annotation.</title>
        <authorList>
            <consortium name="The Broad Institute Genomics Platform"/>
            <consortium name="The Broad Institute Genome Sequencing Center for Infectious Disease"/>
            <person name="Wu L."/>
            <person name="Ma J."/>
        </authorList>
    </citation>
    <scope>NUCLEOTIDE SEQUENCE [LARGE SCALE GENOMIC DNA]</scope>
    <source>
        <strain evidence="8 9">JCM 14942</strain>
    </source>
</reference>
<dbReference type="InterPro" id="IPR022907">
    <property type="entry name" value="VapC_family"/>
</dbReference>
<feature type="binding site" evidence="6">
    <location>
        <position position="5"/>
    </location>
    <ligand>
        <name>Mg(2+)</name>
        <dbReference type="ChEBI" id="CHEBI:18420"/>
    </ligand>
</feature>
<evidence type="ECO:0000256" key="1">
    <source>
        <dbReference type="ARBA" id="ARBA00022649"/>
    </source>
</evidence>
<dbReference type="InterPro" id="IPR002716">
    <property type="entry name" value="PIN_dom"/>
</dbReference>
<dbReference type="RefSeq" id="WP_141007242.1">
    <property type="nucleotide sequence ID" value="NZ_BAAAOR010000033.1"/>
</dbReference>
<dbReference type="InterPro" id="IPR029060">
    <property type="entry name" value="PIN-like_dom_sf"/>
</dbReference>
<keyword evidence="1 6" id="KW-1277">Toxin-antitoxin system</keyword>
<keyword evidence="5 6" id="KW-0460">Magnesium</keyword>
<keyword evidence="2 6" id="KW-0540">Nuclease</keyword>
<protein>
    <recommendedName>
        <fullName evidence="6">Ribonuclease VapC</fullName>
        <shortName evidence="6">RNase VapC</shortName>
        <ecNumber evidence="6">3.1.-.-</ecNumber>
    </recommendedName>
    <alternativeName>
        <fullName evidence="6">Toxin VapC</fullName>
    </alternativeName>
</protein>
<comment type="caution">
    <text evidence="8">The sequence shown here is derived from an EMBL/GenBank/DDBJ whole genome shotgun (WGS) entry which is preliminary data.</text>
</comment>
<dbReference type="InterPro" id="IPR039018">
    <property type="entry name" value="VapC20-like"/>
</dbReference>
<comment type="similarity">
    <text evidence="6">Belongs to the PINc/VapC protein family.</text>
</comment>
<dbReference type="PANTHER" id="PTHR42188">
    <property type="entry name" value="23S RRNA-SPECIFIC ENDONUCLEASE VAPC20"/>
    <property type="match status" value="1"/>
</dbReference>
<name>A0ABN2BBS2_9ACTN</name>
<feature type="binding site" evidence="6">
    <location>
        <position position="101"/>
    </location>
    <ligand>
        <name>Mg(2+)</name>
        <dbReference type="ChEBI" id="CHEBI:18420"/>
    </ligand>
</feature>
<evidence type="ECO:0000256" key="5">
    <source>
        <dbReference type="ARBA" id="ARBA00022842"/>
    </source>
</evidence>
<evidence type="ECO:0000256" key="2">
    <source>
        <dbReference type="ARBA" id="ARBA00022722"/>
    </source>
</evidence>
<evidence type="ECO:0000256" key="3">
    <source>
        <dbReference type="ARBA" id="ARBA00022723"/>
    </source>
</evidence>
<dbReference type="HAMAP" id="MF_00265">
    <property type="entry name" value="VapC_Nob1"/>
    <property type="match status" value="1"/>
</dbReference>
<accession>A0ABN2BBS2</accession>
<keyword evidence="4 6" id="KW-0378">Hydrolase</keyword>
<proteinExistence type="inferred from homology"/>
<dbReference type="Gene3D" id="3.40.50.1010">
    <property type="entry name" value="5'-nuclease"/>
    <property type="match status" value="1"/>
</dbReference>
<dbReference type="SUPFAM" id="SSF88723">
    <property type="entry name" value="PIN domain-like"/>
    <property type="match status" value="1"/>
</dbReference>
<organism evidence="8 9">
    <name type="scientific">Nocardioides humi</name>
    <dbReference type="NCBI Taxonomy" id="449461"/>
    <lineage>
        <taxon>Bacteria</taxon>
        <taxon>Bacillati</taxon>
        <taxon>Actinomycetota</taxon>
        <taxon>Actinomycetes</taxon>
        <taxon>Propionibacteriales</taxon>
        <taxon>Nocardioidaceae</taxon>
        <taxon>Nocardioides</taxon>
    </lineage>
</organism>
<keyword evidence="3 6" id="KW-0479">Metal-binding</keyword>
<sequence length="142" mass="15610">MILCDTGPLVAAAVRHDPDHHACVELLTGLRLARRQLLVPATVVAEVGYMLDSFGSSRLEARFLASLAAGDFDPVDVTTDDYARMAELVEQYDDLRIGTTDASVIALAERLDITEVATLDRRHFTAVRPQHVEALTLLPERL</sequence>
<gene>
    <name evidence="8" type="primary">vapC26</name>
    <name evidence="6" type="synonym">vapC</name>
    <name evidence="8" type="ORF">GCM10009788_44680</name>
</gene>
<dbReference type="PANTHER" id="PTHR42188:SF1">
    <property type="entry name" value="23S RRNA-SPECIFIC ENDONUCLEASE VAPC20"/>
    <property type="match status" value="1"/>
</dbReference>
<dbReference type="Proteomes" id="UP001500842">
    <property type="component" value="Unassembled WGS sequence"/>
</dbReference>
<evidence type="ECO:0000313" key="8">
    <source>
        <dbReference type="EMBL" id="GAA1537097.1"/>
    </source>
</evidence>
<dbReference type="EMBL" id="BAAAOR010000033">
    <property type="protein sequence ID" value="GAA1537097.1"/>
    <property type="molecule type" value="Genomic_DNA"/>
</dbReference>
<evidence type="ECO:0000313" key="9">
    <source>
        <dbReference type="Proteomes" id="UP001500842"/>
    </source>
</evidence>
<feature type="domain" description="PIN" evidence="7">
    <location>
        <begin position="2"/>
        <end position="125"/>
    </location>
</feature>
<comment type="function">
    <text evidence="6">Toxic component of a toxin-antitoxin (TA) system. An RNase.</text>
</comment>
<keyword evidence="6" id="KW-0800">Toxin</keyword>
<comment type="cofactor">
    <cofactor evidence="6">
        <name>Mg(2+)</name>
        <dbReference type="ChEBI" id="CHEBI:18420"/>
    </cofactor>
</comment>
<evidence type="ECO:0000256" key="4">
    <source>
        <dbReference type="ARBA" id="ARBA00022801"/>
    </source>
</evidence>
<dbReference type="Pfam" id="PF01850">
    <property type="entry name" value="PIN"/>
    <property type="match status" value="1"/>
</dbReference>
<keyword evidence="9" id="KW-1185">Reference proteome</keyword>